<reference evidence="1 2" key="1">
    <citation type="submission" date="2014-04" db="EMBL/GenBank/DDBJ databases">
        <authorList>
            <consortium name="DOE Joint Genome Institute"/>
            <person name="Kuo A."/>
            <person name="Girlanda M."/>
            <person name="Perotto S."/>
            <person name="Kohler A."/>
            <person name="Nagy L.G."/>
            <person name="Floudas D."/>
            <person name="Copeland A."/>
            <person name="Barry K.W."/>
            <person name="Cichocki N."/>
            <person name="Veneault-Fourrey C."/>
            <person name="LaButti K."/>
            <person name="Lindquist E.A."/>
            <person name="Lipzen A."/>
            <person name="Lundell T."/>
            <person name="Morin E."/>
            <person name="Murat C."/>
            <person name="Sun H."/>
            <person name="Tunlid A."/>
            <person name="Henrissat B."/>
            <person name="Grigoriev I.V."/>
            <person name="Hibbett D.S."/>
            <person name="Martin F."/>
            <person name="Nordberg H.P."/>
            <person name="Cantor M.N."/>
            <person name="Hua S.X."/>
        </authorList>
    </citation>
    <scope>NUCLEOTIDE SEQUENCE [LARGE SCALE GENOMIC DNA]</scope>
    <source>
        <strain evidence="1 2">MUT 4182</strain>
    </source>
</reference>
<reference evidence="2" key="2">
    <citation type="submission" date="2015-01" db="EMBL/GenBank/DDBJ databases">
        <title>Evolutionary Origins and Diversification of the Mycorrhizal Mutualists.</title>
        <authorList>
            <consortium name="DOE Joint Genome Institute"/>
            <consortium name="Mycorrhizal Genomics Consortium"/>
            <person name="Kohler A."/>
            <person name="Kuo A."/>
            <person name="Nagy L.G."/>
            <person name="Floudas D."/>
            <person name="Copeland A."/>
            <person name="Barry K.W."/>
            <person name="Cichocki N."/>
            <person name="Veneault-Fourrey C."/>
            <person name="LaButti K."/>
            <person name="Lindquist E.A."/>
            <person name="Lipzen A."/>
            <person name="Lundell T."/>
            <person name="Morin E."/>
            <person name="Murat C."/>
            <person name="Riley R."/>
            <person name="Ohm R."/>
            <person name="Sun H."/>
            <person name="Tunlid A."/>
            <person name="Henrissat B."/>
            <person name="Grigoriev I.V."/>
            <person name="Hibbett D.S."/>
            <person name="Martin F."/>
        </authorList>
    </citation>
    <scope>NUCLEOTIDE SEQUENCE [LARGE SCALE GENOMIC DNA]</scope>
    <source>
        <strain evidence="2">MUT 4182</strain>
    </source>
</reference>
<proteinExistence type="predicted"/>
<gene>
    <name evidence="1" type="ORF">M407DRAFT_173397</name>
</gene>
<sequence>MQHQCLGIMGPGRGFVQLLLLLPHSSGLRKRPRHQVYVTPAVCTVRGSARGTTGSRCKKQLELCRITTGCRSIAKG</sequence>
<keyword evidence="2" id="KW-1185">Reference proteome</keyword>
<dbReference type="Proteomes" id="UP000054248">
    <property type="component" value="Unassembled WGS sequence"/>
</dbReference>
<organism evidence="1 2">
    <name type="scientific">Tulasnella calospora MUT 4182</name>
    <dbReference type="NCBI Taxonomy" id="1051891"/>
    <lineage>
        <taxon>Eukaryota</taxon>
        <taxon>Fungi</taxon>
        <taxon>Dikarya</taxon>
        <taxon>Basidiomycota</taxon>
        <taxon>Agaricomycotina</taxon>
        <taxon>Agaricomycetes</taxon>
        <taxon>Cantharellales</taxon>
        <taxon>Tulasnellaceae</taxon>
        <taxon>Tulasnella</taxon>
    </lineage>
</organism>
<name>A0A0C3Q3T2_9AGAM</name>
<dbReference type="AlphaFoldDB" id="A0A0C3Q3T2"/>
<evidence type="ECO:0000313" key="2">
    <source>
        <dbReference type="Proteomes" id="UP000054248"/>
    </source>
</evidence>
<protein>
    <submittedName>
        <fullName evidence="1">Uncharacterized protein</fullName>
    </submittedName>
</protein>
<evidence type="ECO:0000313" key="1">
    <source>
        <dbReference type="EMBL" id="KIO17324.1"/>
    </source>
</evidence>
<dbReference type="EMBL" id="KN823397">
    <property type="protein sequence ID" value="KIO17324.1"/>
    <property type="molecule type" value="Genomic_DNA"/>
</dbReference>
<accession>A0A0C3Q3T2</accession>
<dbReference type="HOGENOM" id="CLU_2656288_0_0_1"/>